<feature type="domain" description="Insertion element IS402-like" evidence="1">
    <location>
        <begin position="11"/>
        <end position="84"/>
    </location>
</feature>
<keyword evidence="3" id="KW-1185">Reference proteome</keyword>
<evidence type="ECO:0000313" key="2">
    <source>
        <dbReference type="EMBL" id="MBB2995536.1"/>
    </source>
</evidence>
<dbReference type="Pfam" id="PF13340">
    <property type="entry name" value="DUF4096"/>
    <property type="match status" value="1"/>
</dbReference>
<name>A0A839QNF8_9MICC</name>
<dbReference type="Proteomes" id="UP000523000">
    <property type="component" value="Unassembled WGS sequence"/>
</dbReference>
<protein>
    <submittedName>
        <fullName evidence="2">Transposase</fullName>
    </submittedName>
</protein>
<dbReference type="AlphaFoldDB" id="A0A839QNF8"/>
<comment type="caution">
    <text evidence="2">The sequence shown here is derived from an EMBL/GenBank/DDBJ whole genome shotgun (WGS) entry which is preliminary data.</text>
</comment>
<proteinExistence type="predicted"/>
<accession>A0A839QNF8</accession>
<dbReference type="EMBL" id="JACHVS010000001">
    <property type="protein sequence ID" value="MBB2995536.1"/>
    <property type="molecule type" value="Genomic_DNA"/>
</dbReference>
<gene>
    <name evidence="2" type="ORF">E9229_001727</name>
</gene>
<organism evidence="2 3">
    <name type="scientific">Paeniglutamicibacter cryotolerans</name>
    <dbReference type="NCBI Taxonomy" id="670079"/>
    <lineage>
        <taxon>Bacteria</taxon>
        <taxon>Bacillati</taxon>
        <taxon>Actinomycetota</taxon>
        <taxon>Actinomycetes</taxon>
        <taxon>Micrococcales</taxon>
        <taxon>Micrococcaceae</taxon>
        <taxon>Paeniglutamicibacter</taxon>
    </lineage>
</organism>
<evidence type="ECO:0000259" key="1">
    <source>
        <dbReference type="Pfam" id="PF13340"/>
    </source>
</evidence>
<evidence type="ECO:0000313" key="3">
    <source>
        <dbReference type="Proteomes" id="UP000523000"/>
    </source>
</evidence>
<sequence>MPALPSFLIEPLWTQFQALIPPVEDHHPLGCHRPRIPDRLVFDKLIQVLVLGASYEKISDTTCSATTIRRRRDLWIDAGIFTELEQLCLESYDRIVGLELENLTVDGCIVKAV</sequence>
<reference evidence="2 3" key="1">
    <citation type="submission" date="2020-08" db="EMBL/GenBank/DDBJ databases">
        <title>Sequencing the genomes of 1000 actinobacteria strains.</title>
        <authorList>
            <person name="Klenk H.-P."/>
        </authorList>
    </citation>
    <scope>NUCLEOTIDE SEQUENCE [LARGE SCALE GENOMIC DNA]</scope>
    <source>
        <strain evidence="2 3">DSM 22826</strain>
    </source>
</reference>
<dbReference type="InterPro" id="IPR025161">
    <property type="entry name" value="IS402-like_dom"/>
</dbReference>